<evidence type="ECO:0000256" key="5">
    <source>
        <dbReference type="ARBA" id="ARBA00023077"/>
    </source>
</evidence>
<dbReference type="Gene3D" id="2.60.40.1120">
    <property type="entry name" value="Carboxypeptidase-like, regulatory domain"/>
    <property type="match status" value="1"/>
</dbReference>
<dbReference type="PROSITE" id="PS52016">
    <property type="entry name" value="TONB_DEPENDENT_REC_3"/>
    <property type="match status" value="1"/>
</dbReference>
<name>A0ABT8KI01_9BACT</name>
<evidence type="ECO:0000256" key="2">
    <source>
        <dbReference type="ARBA" id="ARBA00022448"/>
    </source>
</evidence>
<organism evidence="12 13">
    <name type="scientific">Splendidivirga corallicola</name>
    <dbReference type="NCBI Taxonomy" id="3051826"/>
    <lineage>
        <taxon>Bacteria</taxon>
        <taxon>Pseudomonadati</taxon>
        <taxon>Bacteroidota</taxon>
        <taxon>Cytophagia</taxon>
        <taxon>Cytophagales</taxon>
        <taxon>Splendidivirgaceae</taxon>
        <taxon>Splendidivirga</taxon>
    </lineage>
</organism>
<sequence>MKRKLLPLVIMATKYLIYSCLIQAAFATVLLANDVIAQKYQSVSQAHLVTEYEGMSVIDVLRSIEKESQFKFNYDIKDIDKDVSINMPLKKYSIAEILKEVSKEALLHFKQINNNIDVKKIRRGQLNASKLEIILFKGISGKVTAEDGEGLPGVNILVKGTTVGTITDAEGSYQLDIPDDATTLIFSFVGYLTEEIEIGDRTVVNVTMTPDINQLTEVIVIGYGTQSKESLTGSVETVGAEKLQQVPLPSFEQTLQGNVAGLQAVVNNGQPGADVQVRIRGIGSITASSEPLYVIDGIPVQTGDITRLNETANTMSGINPNDIETVTVLKDASATAIYGSRGANGVILITTKSGGKGKAKIDIRSQVGFNSVAQDNILQPLNREQYTELYLEGWMNRGETLAQAQARFDNDFPQPGVDTDWLDAITRTGINQSYDLSASGGTDALTYFASGSYFKQESHIIGSQMERFSSRLNLSLNLTDKLKVTNNITVSNVDQQGFSDGTAWANPMYNALLLAPTIPIRDDQGRFYGDHRNFFMGGNNPVGSLSGDDTREFDQLRIIDNISAEYEIVQGLKLKTAWSVDFIRINEFFFRNGRYGDGRNVGGRGQESRISDFNWIGTQTATWGKTFNEAHNVDVLVGYEAQKSNRDRVLAVGEGYPNPTLRTLASAANPTTASSDRSEYSFSSLFSRFNYDFKNKYYASFSIRRDGSSRFGSNSRYGTFWSVGGSWRLNQEDFLSNVSFISDLRLRTSYGVTGNAALGNFPSVGLYAFGADYDGVPGSRPSQIGNPELTWETQENFNVGLDFGLFGGKVSGILEYFNRVSSDLLLDVPISSTTGFTGLLQNFGEMKNSGWEITLNADVINKGDFVWNTGFNITFLKNEVTKLNEEFIDGSKLRRQGEDFQSFYMWEWAGVNPDDGAPLWYTDSTRTETTSNISEAERFLIGKSATPDFFGGFNNTLSYKGLSLSFQFNYSIGNYVYDATAWVIQGDGRFTPRSQSTLVLDRWQQPGDITNVPRFSWGNRSSSNQRNSTRYLYDASHIRLRNITLSYNLPSTLTDKLNLRSLRVYSTATNLWTWTRDGDLYLDPEQQINGVANGVVPNVKTIAFGIDIGL</sequence>
<evidence type="ECO:0000313" key="13">
    <source>
        <dbReference type="Proteomes" id="UP001172082"/>
    </source>
</evidence>
<keyword evidence="7 8" id="KW-0998">Cell outer membrane</keyword>
<dbReference type="InterPro" id="IPR036942">
    <property type="entry name" value="Beta-barrel_TonB_sf"/>
</dbReference>
<dbReference type="Pfam" id="PF07715">
    <property type="entry name" value="Plug"/>
    <property type="match status" value="1"/>
</dbReference>
<dbReference type="EMBL" id="JAUJEA010000001">
    <property type="protein sequence ID" value="MDN5200068.1"/>
    <property type="molecule type" value="Genomic_DNA"/>
</dbReference>
<dbReference type="Pfam" id="PF13715">
    <property type="entry name" value="CarbopepD_reg_2"/>
    <property type="match status" value="1"/>
</dbReference>
<dbReference type="InterPro" id="IPR023996">
    <property type="entry name" value="TonB-dep_OMP_SusC/RagA"/>
</dbReference>
<feature type="domain" description="TonB-dependent receptor plug" evidence="11">
    <location>
        <begin position="228"/>
        <end position="346"/>
    </location>
</feature>
<gene>
    <name evidence="12" type="ORF">QQ008_01815</name>
</gene>
<dbReference type="NCBIfam" id="TIGR04056">
    <property type="entry name" value="OMP_RagA_SusC"/>
    <property type="match status" value="1"/>
</dbReference>
<keyword evidence="4 8" id="KW-0812">Transmembrane</keyword>
<dbReference type="RefSeq" id="WP_346750095.1">
    <property type="nucleotide sequence ID" value="NZ_JAUJEA010000001.1"/>
</dbReference>
<comment type="subcellular location">
    <subcellularLocation>
        <location evidence="1 8">Cell outer membrane</location>
        <topology evidence="1 8">Multi-pass membrane protein</topology>
    </subcellularLocation>
</comment>
<dbReference type="SUPFAM" id="SSF49464">
    <property type="entry name" value="Carboxypeptidase regulatory domain-like"/>
    <property type="match status" value="1"/>
</dbReference>
<proteinExistence type="inferred from homology"/>
<dbReference type="SUPFAM" id="SSF56935">
    <property type="entry name" value="Porins"/>
    <property type="match status" value="1"/>
</dbReference>
<protein>
    <submittedName>
        <fullName evidence="12">TonB-dependent receptor</fullName>
    </submittedName>
</protein>
<keyword evidence="5 9" id="KW-0798">TonB box</keyword>
<dbReference type="Pfam" id="PF00593">
    <property type="entry name" value="TonB_dep_Rec_b-barrel"/>
    <property type="match status" value="1"/>
</dbReference>
<dbReference type="InterPro" id="IPR039426">
    <property type="entry name" value="TonB-dep_rcpt-like"/>
</dbReference>
<evidence type="ECO:0000259" key="10">
    <source>
        <dbReference type="Pfam" id="PF00593"/>
    </source>
</evidence>
<comment type="caution">
    <text evidence="12">The sequence shown here is derived from an EMBL/GenBank/DDBJ whole genome shotgun (WGS) entry which is preliminary data.</text>
</comment>
<dbReference type="Gene3D" id="2.170.130.10">
    <property type="entry name" value="TonB-dependent receptor, plug domain"/>
    <property type="match status" value="1"/>
</dbReference>
<dbReference type="InterPro" id="IPR000531">
    <property type="entry name" value="Beta-barrel_TonB"/>
</dbReference>
<evidence type="ECO:0000256" key="8">
    <source>
        <dbReference type="PROSITE-ProRule" id="PRU01360"/>
    </source>
</evidence>
<evidence type="ECO:0000259" key="11">
    <source>
        <dbReference type="Pfam" id="PF07715"/>
    </source>
</evidence>
<evidence type="ECO:0000256" key="7">
    <source>
        <dbReference type="ARBA" id="ARBA00023237"/>
    </source>
</evidence>
<dbReference type="Gene3D" id="2.40.170.20">
    <property type="entry name" value="TonB-dependent receptor, beta-barrel domain"/>
    <property type="match status" value="1"/>
</dbReference>
<feature type="domain" description="TonB-dependent receptor-like beta-barrel" evidence="10">
    <location>
        <begin position="523"/>
        <end position="892"/>
    </location>
</feature>
<reference evidence="12" key="1">
    <citation type="submission" date="2023-06" db="EMBL/GenBank/DDBJ databases">
        <title>Genomic of Parafulvivirga corallium.</title>
        <authorList>
            <person name="Wang G."/>
        </authorList>
    </citation>
    <scope>NUCLEOTIDE SEQUENCE</scope>
    <source>
        <strain evidence="12">BMA10</strain>
    </source>
</reference>
<evidence type="ECO:0000256" key="6">
    <source>
        <dbReference type="ARBA" id="ARBA00023136"/>
    </source>
</evidence>
<evidence type="ECO:0000256" key="9">
    <source>
        <dbReference type="RuleBase" id="RU003357"/>
    </source>
</evidence>
<dbReference type="InterPro" id="IPR012910">
    <property type="entry name" value="Plug_dom"/>
</dbReference>
<keyword evidence="2 8" id="KW-0813">Transport</keyword>
<accession>A0ABT8KI01</accession>
<dbReference type="InterPro" id="IPR023997">
    <property type="entry name" value="TonB-dep_OMP_SusC/RagA_CS"/>
</dbReference>
<comment type="similarity">
    <text evidence="8 9">Belongs to the TonB-dependent receptor family.</text>
</comment>
<dbReference type="InterPro" id="IPR037066">
    <property type="entry name" value="Plug_dom_sf"/>
</dbReference>
<keyword evidence="3 8" id="KW-1134">Transmembrane beta strand</keyword>
<dbReference type="Proteomes" id="UP001172082">
    <property type="component" value="Unassembled WGS sequence"/>
</dbReference>
<keyword evidence="6 8" id="KW-0472">Membrane</keyword>
<evidence type="ECO:0000256" key="3">
    <source>
        <dbReference type="ARBA" id="ARBA00022452"/>
    </source>
</evidence>
<dbReference type="InterPro" id="IPR008969">
    <property type="entry name" value="CarboxyPept-like_regulatory"/>
</dbReference>
<evidence type="ECO:0000313" key="12">
    <source>
        <dbReference type="EMBL" id="MDN5200068.1"/>
    </source>
</evidence>
<keyword evidence="13" id="KW-1185">Reference proteome</keyword>
<evidence type="ECO:0000256" key="1">
    <source>
        <dbReference type="ARBA" id="ARBA00004571"/>
    </source>
</evidence>
<evidence type="ECO:0000256" key="4">
    <source>
        <dbReference type="ARBA" id="ARBA00022692"/>
    </source>
</evidence>
<keyword evidence="12" id="KW-0675">Receptor</keyword>
<dbReference type="NCBIfam" id="TIGR04057">
    <property type="entry name" value="SusC_RagA_signa"/>
    <property type="match status" value="1"/>
</dbReference>